<proteinExistence type="predicted"/>
<sequence>MDGYNATASYKFLLIQNEGKNFVNVTDVNVSIPGVKILYSCVLVNTIQYSCFETLPNSTIFSSENSTISVMTVFKESVMDEEFIYLGGGIFDEDSLNDLTGREYTTESPCISYTGQIRK</sequence>
<dbReference type="AlphaFoldDB" id="A0A914PEN2"/>
<protein>
    <submittedName>
        <fullName evidence="2">Uncharacterized protein</fullName>
    </submittedName>
</protein>
<organism evidence="1 2">
    <name type="scientific">Panagrolaimus davidi</name>
    <dbReference type="NCBI Taxonomy" id="227884"/>
    <lineage>
        <taxon>Eukaryota</taxon>
        <taxon>Metazoa</taxon>
        <taxon>Ecdysozoa</taxon>
        <taxon>Nematoda</taxon>
        <taxon>Chromadorea</taxon>
        <taxon>Rhabditida</taxon>
        <taxon>Tylenchina</taxon>
        <taxon>Panagrolaimomorpha</taxon>
        <taxon>Panagrolaimoidea</taxon>
        <taxon>Panagrolaimidae</taxon>
        <taxon>Panagrolaimus</taxon>
    </lineage>
</organism>
<keyword evidence="1" id="KW-1185">Reference proteome</keyword>
<reference evidence="2" key="1">
    <citation type="submission" date="2022-11" db="UniProtKB">
        <authorList>
            <consortium name="WormBaseParasite"/>
        </authorList>
    </citation>
    <scope>IDENTIFICATION</scope>
</reference>
<name>A0A914PEN2_9BILA</name>
<dbReference type="Proteomes" id="UP000887578">
    <property type="component" value="Unplaced"/>
</dbReference>
<evidence type="ECO:0000313" key="2">
    <source>
        <dbReference type="WBParaSite" id="PDA_v2.g16145.t1"/>
    </source>
</evidence>
<dbReference type="WBParaSite" id="PDA_v2.g16145.t1">
    <property type="protein sequence ID" value="PDA_v2.g16145.t1"/>
    <property type="gene ID" value="PDA_v2.g16145"/>
</dbReference>
<accession>A0A914PEN2</accession>
<evidence type="ECO:0000313" key="1">
    <source>
        <dbReference type="Proteomes" id="UP000887578"/>
    </source>
</evidence>